<sequence>MNGLAWRLMPGDPDVEDLVQDVFIQALDALDRLTEPAAFGSWIGSITIRTAHKRLRRKRLKLRLGLARREPVDVDAVISSSAPPDVQSELRAMYRLLDELPTESRIALVLRRVEGLQLAEIAEQMGLSLATVKRRLDAAETKLGERLAVGGER</sequence>
<evidence type="ECO:0000256" key="3">
    <source>
        <dbReference type="ARBA" id="ARBA00023082"/>
    </source>
</evidence>
<keyword evidence="5 6" id="KW-0804">Transcription</keyword>
<dbReference type="InterPro" id="IPR013249">
    <property type="entry name" value="RNA_pol_sigma70_r4_t2"/>
</dbReference>
<dbReference type="InterPro" id="IPR007627">
    <property type="entry name" value="RNA_pol_sigma70_r2"/>
</dbReference>
<reference evidence="9 10" key="1">
    <citation type="submission" date="2015-03" db="EMBL/GenBank/DDBJ databases">
        <title>Genome assembly of Sandaracinus amylolyticus DSM 53668.</title>
        <authorList>
            <person name="Sharma G."/>
            <person name="Subramanian S."/>
        </authorList>
    </citation>
    <scope>NUCLEOTIDE SEQUENCE [LARGE SCALE GENOMIC DNA]</scope>
    <source>
        <strain evidence="9 10">DSM 53668</strain>
    </source>
</reference>
<evidence type="ECO:0000256" key="1">
    <source>
        <dbReference type="ARBA" id="ARBA00010641"/>
    </source>
</evidence>
<dbReference type="EMBL" id="CP011125">
    <property type="protein sequence ID" value="AKF07332.1"/>
    <property type="molecule type" value="Genomic_DNA"/>
</dbReference>
<feature type="domain" description="RNA polymerase sigma-70 region 2" evidence="7">
    <location>
        <begin position="3"/>
        <end position="59"/>
    </location>
</feature>
<evidence type="ECO:0000313" key="10">
    <source>
        <dbReference type="Proteomes" id="UP000034883"/>
    </source>
</evidence>
<evidence type="ECO:0000256" key="2">
    <source>
        <dbReference type="ARBA" id="ARBA00023015"/>
    </source>
</evidence>
<dbReference type="Pfam" id="PF04542">
    <property type="entry name" value="Sigma70_r2"/>
    <property type="match status" value="1"/>
</dbReference>
<comment type="similarity">
    <text evidence="1 6">Belongs to the sigma-70 factor family. ECF subfamily.</text>
</comment>
<accession>A0A0F6YKI6</accession>
<keyword evidence="4 6" id="KW-0238">DNA-binding</keyword>
<dbReference type="STRING" id="927083.DB32_004481"/>
<dbReference type="NCBIfam" id="TIGR02937">
    <property type="entry name" value="sigma70-ECF"/>
    <property type="match status" value="1"/>
</dbReference>
<keyword evidence="2 6" id="KW-0805">Transcription regulation</keyword>
<dbReference type="CDD" id="cd06171">
    <property type="entry name" value="Sigma70_r4"/>
    <property type="match status" value="1"/>
</dbReference>
<dbReference type="Proteomes" id="UP000034883">
    <property type="component" value="Chromosome"/>
</dbReference>
<evidence type="ECO:0000256" key="4">
    <source>
        <dbReference type="ARBA" id="ARBA00023125"/>
    </source>
</evidence>
<dbReference type="GO" id="GO:0006352">
    <property type="term" value="P:DNA-templated transcription initiation"/>
    <property type="evidence" value="ECO:0007669"/>
    <property type="project" value="InterPro"/>
</dbReference>
<evidence type="ECO:0000256" key="5">
    <source>
        <dbReference type="ARBA" id="ARBA00023163"/>
    </source>
</evidence>
<evidence type="ECO:0000259" key="7">
    <source>
        <dbReference type="Pfam" id="PF04542"/>
    </source>
</evidence>
<dbReference type="KEGG" id="samy:DB32_004481"/>
<protein>
    <recommendedName>
        <fullName evidence="6">RNA polymerase sigma factor</fullName>
    </recommendedName>
</protein>
<dbReference type="PROSITE" id="PS01063">
    <property type="entry name" value="SIGMA70_ECF"/>
    <property type="match status" value="1"/>
</dbReference>
<keyword evidence="10" id="KW-1185">Reference proteome</keyword>
<dbReference type="Pfam" id="PF08281">
    <property type="entry name" value="Sigma70_r4_2"/>
    <property type="match status" value="1"/>
</dbReference>
<dbReference type="PANTHER" id="PTHR43133:SF53">
    <property type="entry name" value="ECF RNA POLYMERASE SIGMA-E FACTOR"/>
    <property type="match status" value="1"/>
</dbReference>
<dbReference type="InterPro" id="IPR013325">
    <property type="entry name" value="RNA_pol_sigma_r2"/>
</dbReference>
<gene>
    <name evidence="9" type="ORF">DB32_004481</name>
</gene>
<dbReference type="SUPFAM" id="SSF88659">
    <property type="entry name" value="Sigma3 and sigma4 domains of RNA polymerase sigma factors"/>
    <property type="match status" value="1"/>
</dbReference>
<dbReference type="InterPro" id="IPR000838">
    <property type="entry name" value="RNA_pol_sigma70_ECF_CS"/>
</dbReference>
<dbReference type="InterPro" id="IPR013324">
    <property type="entry name" value="RNA_pol_sigma_r3/r4-like"/>
</dbReference>
<proteinExistence type="inferred from homology"/>
<dbReference type="Gene3D" id="1.10.10.10">
    <property type="entry name" value="Winged helix-like DNA-binding domain superfamily/Winged helix DNA-binding domain"/>
    <property type="match status" value="1"/>
</dbReference>
<dbReference type="PANTHER" id="PTHR43133">
    <property type="entry name" value="RNA POLYMERASE ECF-TYPE SIGMA FACTO"/>
    <property type="match status" value="1"/>
</dbReference>
<name>A0A0F6YKI6_9BACT</name>
<dbReference type="AlphaFoldDB" id="A0A0F6YKI6"/>
<evidence type="ECO:0000259" key="8">
    <source>
        <dbReference type="Pfam" id="PF08281"/>
    </source>
</evidence>
<dbReference type="Gene3D" id="1.10.1740.10">
    <property type="match status" value="1"/>
</dbReference>
<dbReference type="GO" id="GO:0016987">
    <property type="term" value="F:sigma factor activity"/>
    <property type="evidence" value="ECO:0007669"/>
    <property type="project" value="UniProtKB-KW"/>
</dbReference>
<dbReference type="SUPFAM" id="SSF88946">
    <property type="entry name" value="Sigma2 domain of RNA polymerase sigma factors"/>
    <property type="match status" value="1"/>
</dbReference>
<feature type="domain" description="RNA polymerase sigma factor 70 region 4 type 2" evidence="8">
    <location>
        <begin position="91"/>
        <end position="143"/>
    </location>
</feature>
<keyword evidence="3 6" id="KW-0731">Sigma factor</keyword>
<dbReference type="InterPro" id="IPR014284">
    <property type="entry name" value="RNA_pol_sigma-70_dom"/>
</dbReference>
<organism evidence="9 10">
    <name type="scientific">Sandaracinus amylolyticus</name>
    <dbReference type="NCBI Taxonomy" id="927083"/>
    <lineage>
        <taxon>Bacteria</taxon>
        <taxon>Pseudomonadati</taxon>
        <taxon>Myxococcota</taxon>
        <taxon>Polyangia</taxon>
        <taxon>Polyangiales</taxon>
        <taxon>Sandaracinaceae</taxon>
        <taxon>Sandaracinus</taxon>
    </lineage>
</organism>
<dbReference type="InterPro" id="IPR036388">
    <property type="entry name" value="WH-like_DNA-bd_sf"/>
</dbReference>
<evidence type="ECO:0000256" key="6">
    <source>
        <dbReference type="RuleBase" id="RU000716"/>
    </source>
</evidence>
<dbReference type="GO" id="GO:0003677">
    <property type="term" value="F:DNA binding"/>
    <property type="evidence" value="ECO:0007669"/>
    <property type="project" value="UniProtKB-KW"/>
</dbReference>
<evidence type="ECO:0000313" key="9">
    <source>
        <dbReference type="EMBL" id="AKF07332.1"/>
    </source>
</evidence>
<dbReference type="InterPro" id="IPR039425">
    <property type="entry name" value="RNA_pol_sigma-70-like"/>
</dbReference>